<dbReference type="Proteomes" id="UP000499080">
    <property type="component" value="Unassembled WGS sequence"/>
</dbReference>
<name>A0A4Y2BML3_ARAVE</name>
<accession>A0A4Y2BML3</accession>
<protein>
    <submittedName>
        <fullName evidence="1">Uncharacterized protein</fullName>
    </submittedName>
</protein>
<gene>
    <name evidence="1" type="ORF">AVEN_54599_1</name>
</gene>
<evidence type="ECO:0000313" key="1">
    <source>
        <dbReference type="EMBL" id="GBL92947.1"/>
    </source>
</evidence>
<proteinExistence type="predicted"/>
<organism evidence="1 2">
    <name type="scientific">Araneus ventricosus</name>
    <name type="common">Orbweaver spider</name>
    <name type="synonym">Epeira ventricosa</name>
    <dbReference type="NCBI Taxonomy" id="182803"/>
    <lineage>
        <taxon>Eukaryota</taxon>
        <taxon>Metazoa</taxon>
        <taxon>Ecdysozoa</taxon>
        <taxon>Arthropoda</taxon>
        <taxon>Chelicerata</taxon>
        <taxon>Arachnida</taxon>
        <taxon>Araneae</taxon>
        <taxon>Araneomorphae</taxon>
        <taxon>Entelegynae</taxon>
        <taxon>Araneoidea</taxon>
        <taxon>Araneidae</taxon>
        <taxon>Araneus</taxon>
    </lineage>
</organism>
<evidence type="ECO:0000313" key="2">
    <source>
        <dbReference type="Proteomes" id="UP000499080"/>
    </source>
</evidence>
<comment type="caution">
    <text evidence="1">The sequence shown here is derived from an EMBL/GenBank/DDBJ whole genome shotgun (WGS) entry which is preliminary data.</text>
</comment>
<keyword evidence="2" id="KW-1185">Reference proteome</keyword>
<dbReference type="EMBL" id="BGPR01000090">
    <property type="protein sequence ID" value="GBL92947.1"/>
    <property type="molecule type" value="Genomic_DNA"/>
</dbReference>
<dbReference type="AlphaFoldDB" id="A0A4Y2BML3"/>
<sequence>MDACMEFLVIVEVLCCEPGLHVWKQTSENCSEQGHDVWSRCTVDDQTAPIRIPPHSHSNSRAHGWFRMGAVWSSTMQYFHLFSHMNGNK</sequence>
<reference evidence="1 2" key="1">
    <citation type="journal article" date="2019" name="Sci. Rep.">
        <title>Orb-weaving spider Araneus ventricosus genome elucidates the spidroin gene catalogue.</title>
        <authorList>
            <person name="Kono N."/>
            <person name="Nakamura H."/>
            <person name="Ohtoshi R."/>
            <person name="Moran D.A.P."/>
            <person name="Shinohara A."/>
            <person name="Yoshida Y."/>
            <person name="Fujiwara M."/>
            <person name="Mori M."/>
            <person name="Tomita M."/>
            <person name="Arakawa K."/>
        </authorList>
    </citation>
    <scope>NUCLEOTIDE SEQUENCE [LARGE SCALE GENOMIC DNA]</scope>
</reference>